<gene>
    <name evidence="7" type="ORF">GCM10008919_07570</name>
</gene>
<dbReference type="InterPro" id="IPR050739">
    <property type="entry name" value="MFP"/>
</dbReference>
<evidence type="ECO:0000256" key="6">
    <source>
        <dbReference type="SAM" id="Phobius"/>
    </source>
</evidence>
<dbReference type="EMBL" id="BAAACR010000004">
    <property type="protein sequence ID" value="GAA0206801.1"/>
    <property type="molecule type" value="Genomic_DNA"/>
</dbReference>
<comment type="caution">
    <text evidence="7">The sequence shown here is derived from an EMBL/GenBank/DDBJ whole genome shotgun (WGS) entry which is preliminary data.</text>
</comment>
<keyword evidence="8" id="KW-1185">Reference proteome</keyword>
<dbReference type="InterPro" id="IPR011053">
    <property type="entry name" value="Single_hybrid_motif"/>
</dbReference>
<keyword evidence="3 6" id="KW-0812">Transmembrane</keyword>
<evidence type="ECO:0000256" key="5">
    <source>
        <dbReference type="ARBA" id="ARBA00023136"/>
    </source>
</evidence>
<keyword evidence="4 6" id="KW-1133">Transmembrane helix</keyword>
<dbReference type="PANTHER" id="PTHR30386:SF26">
    <property type="entry name" value="TRANSPORT PROTEIN COMB"/>
    <property type="match status" value="1"/>
</dbReference>
<evidence type="ECO:0000256" key="2">
    <source>
        <dbReference type="ARBA" id="ARBA00009477"/>
    </source>
</evidence>
<dbReference type="RefSeq" id="WP_304988314.1">
    <property type="nucleotide sequence ID" value="NZ_BAAACR010000004.1"/>
</dbReference>
<dbReference type="SUPFAM" id="SSF51230">
    <property type="entry name" value="Single hybrid motif"/>
    <property type="match status" value="1"/>
</dbReference>
<evidence type="ECO:0008006" key="9">
    <source>
        <dbReference type="Google" id="ProtNLM"/>
    </source>
</evidence>
<reference evidence="8" key="1">
    <citation type="journal article" date="2019" name="Int. J. Syst. Evol. Microbiol.">
        <title>The Global Catalogue of Microorganisms (GCM) 10K type strain sequencing project: providing services to taxonomists for standard genome sequencing and annotation.</title>
        <authorList>
            <consortium name="The Broad Institute Genomics Platform"/>
            <consortium name="The Broad Institute Genome Sequencing Center for Infectious Disease"/>
            <person name="Wu L."/>
            <person name="Ma J."/>
        </authorList>
    </citation>
    <scope>NUCLEOTIDE SEQUENCE [LARGE SCALE GENOMIC DNA]</scope>
    <source>
        <strain evidence="8">JCM 8542</strain>
    </source>
</reference>
<evidence type="ECO:0000256" key="3">
    <source>
        <dbReference type="ARBA" id="ARBA00022692"/>
    </source>
</evidence>
<organism evidence="7 8">
    <name type="scientific">Selenomonas dianae</name>
    <dbReference type="NCBI Taxonomy" id="135079"/>
    <lineage>
        <taxon>Bacteria</taxon>
        <taxon>Bacillati</taxon>
        <taxon>Bacillota</taxon>
        <taxon>Negativicutes</taxon>
        <taxon>Selenomonadales</taxon>
        <taxon>Selenomonadaceae</taxon>
        <taxon>Selenomonas</taxon>
    </lineage>
</organism>
<dbReference type="Gene3D" id="2.40.50.100">
    <property type="match status" value="1"/>
</dbReference>
<sequence>MEIDVTKSLRKKIYRAIIFFLVIVFCTSFFLLHSIDRSDELTVSNAHIVCEQSSLQAANLLIIRELHTEEGAYIAQGTLLVTVQNVLSDEEYARLQKNVELAQTNVEQIRYGAAAVSQKIPLQTESLDAARVRMDRMNELYEMGAVSAAKRNEAVAAYEQEKNALTVGSEQNTGAPNPAAIQAAEEQLKRAEEALAKVRDNTSTTDLFATREGTVSQIFVKEGDRIEKGDDILSVNILENCWIEAAIPSDGKDRVYLGQIVRYELNGIPVQGTVEEIVDADPENGNEEMVRISVPLDKTASDGENIVLHFSS</sequence>
<keyword evidence="5 6" id="KW-0472">Membrane</keyword>
<evidence type="ECO:0000256" key="4">
    <source>
        <dbReference type="ARBA" id="ARBA00022989"/>
    </source>
</evidence>
<evidence type="ECO:0000313" key="7">
    <source>
        <dbReference type="EMBL" id="GAA0206801.1"/>
    </source>
</evidence>
<comment type="subcellular location">
    <subcellularLocation>
        <location evidence="1">Membrane</location>
        <topology evidence="1">Single-pass membrane protein</topology>
    </subcellularLocation>
</comment>
<feature type="transmembrane region" description="Helical" evidence="6">
    <location>
        <begin position="12"/>
        <end position="32"/>
    </location>
</feature>
<dbReference type="Gene3D" id="1.10.287.470">
    <property type="entry name" value="Helix hairpin bin"/>
    <property type="match status" value="1"/>
</dbReference>
<accession>A0ABP3CJ88</accession>
<evidence type="ECO:0000256" key="1">
    <source>
        <dbReference type="ARBA" id="ARBA00004167"/>
    </source>
</evidence>
<name>A0ABP3CJ88_9FIRM</name>
<dbReference type="Gene3D" id="2.40.30.170">
    <property type="match status" value="1"/>
</dbReference>
<comment type="similarity">
    <text evidence="2">Belongs to the membrane fusion protein (MFP) (TC 8.A.1) family.</text>
</comment>
<protein>
    <recommendedName>
        <fullName evidence="9">RND efflux pump membrane fusion protein barrel-sandwich domain-containing protein</fullName>
    </recommendedName>
</protein>
<dbReference type="Proteomes" id="UP001500399">
    <property type="component" value="Unassembled WGS sequence"/>
</dbReference>
<proteinExistence type="inferred from homology"/>
<dbReference type="PANTHER" id="PTHR30386">
    <property type="entry name" value="MEMBRANE FUSION SUBUNIT OF EMRAB-TOLC MULTIDRUG EFFLUX PUMP"/>
    <property type="match status" value="1"/>
</dbReference>
<evidence type="ECO:0000313" key="8">
    <source>
        <dbReference type="Proteomes" id="UP001500399"/>
    </source>
</evidence>